<dbReference type="RefSeq" id="XP_036626573.1">
    <property type="nucleotide sequence ID" value="XM_036780718.1"/>
</dbReference>
<dbReference type="EMBL" id="JACETU010000009">
    <property type="protein sequence ID" value="KAF7420715.1"/>
    <property type="molecule type" value="Genomic_DNA"/>
</dbReference>
<evidence type="ECO:0000313" key="3">
    <source>
        <dbReference type="Proteomes" id="UP000623687"/>
    </source>
</evidence>
<evidence type="ECO:0000313" key="2">
    <source>
        <dbReference type="EMBL" id="KAF7420715.1"/>
    </source>
</evidence>
<sequence>MSTRRHPDSKAANPTIVPRFPRPFDGNKTVPPPVLTVNPADTIGKVDDMIVIDDIPRARDRVVCECGVELTRSYLEKHRLTAKHAAALAKATAKASGAKQKKGGAVRNGHAHAAAPGAPSEHGLNDADANADADAHEYTAFDRTYFEADSSSLMTNPYYSQDAYIHG</sequence>
<dbReference type="Proteomes" id="UP000623687">
    <property type="component" value="Unassembled WGS sequence"/>
</dbReference>
<dbReference type="GeneID" id="59381051"/>
<evidence type="ECO:0000256" key="1">
    <source>
        <dbReference type="SAM" id="MobiDB-lite"/>
    </source>
</evidence>
<organism evidence="2 3">
    <name type="scientific">Pleurotus ostreatus</name>
    <name type="common">Oyster mushroom</name>
    <name type="synonym">White-rot fungus</name>
    <dbReference type="NCBI Taxonomy" id="5322"/>
    <lineage>
        <taxon>Eukaryota</taxon>
        <taxon>Fungi</taxon>
        <taxon>Dikarya</taxon>
        <taxon>Basidiomycota</taxon>
        <taxon>Agaricomycotina</taxon>
        <taxon>Agaricomycetes</taxon>
        <taxon>Agaricomycetidae</taxon>
        <taxon>Agaricales</taxon>
        <taxon>Pleurotineae</taxon>
        <taxon>Pleurotaceae</taxon>
        <taxon>Pleurotus</taxon>
    </lineage>
</organism>
<gene>
    <name evidence="2" type="ORF">PC9H_011233</name>
</gene>
<name>A0A8H7DL95_PLEOS</name>
<feature type="region of interest" description="Disordered" evidence="1">
    <location>
        <begin position="1"/>
        <end position="31"/>
    </location>
</feature>
<proteinExistence type="predicted"/>
<dbReference type="VEuPathDB" id="FungiDB:PC9H_011233"/>
<comment type="caution">
    <text evidence="2">The sequence shown here is derived from an EMBL/GenBank/DDBJ whole genome shotgun (WGS) entry which is preliminary data.</text>
</comment>
<reference evidence="2" key="1">
    <citation type="submission" date="2019-07" db="EMBL/GenBank/DDBJ databases">
        <authorList>
            <person name="Palmer J.M."/>
        </authorList>
    </citation>
    <scope>NUCLEOTIDE SEQUENCE</scope>
    <source>
        <strain evidence="2">PC9</strain>
    </source>
</reference>
<keyword evidence="3" id="KW-1185">Reference proteome</keyword>
<protein>
    <submittedName>
        <fullName evidence="2">Uncharacterized protein</fullName>
    </submittedName>
</protein>
<accession>A0A8H7DL95</accession>
<dbReference type="AlphaFoldDB" id="A0A8H7DL95"/>
<dbReference type="OrthoDB" id="10455007at2759"/>
<feature type="region of interest" description="Disordered" evidence="1">
    <location>
        <begin position="94"/>
        <end position="128"/>
    </location>
</feature>